<dbReference type="RefSeq" id="WP_386372633.1">
    <property type="nucleotide sequence ID" value="NZ_JBHUMP010000004.1"/>
</dbReference>
<name>A0ABW5U379_9RHOB</name>
<evidence type="ECO:0000313" key="3">
    <source>
        <dbReference type="Proteomes" id="UP001597474"/>
    </source>
</evidence>
<reference evidence="3" key="1">
    <citation type="journal article" date="2019" name="Int. J. Syst. Evol. Microbiol.">
        <title>The Global Catalogue of Microorganisms (GCM) 10K type strain sequencing project: providing services to taxonomists for standard genome sequencing and annotation.</title>
        <authorList>
            <consortium name="The Broad Institute Genomics Platform"/>
            <consortium name="The Broad Institute Genome Sequencing Center for Infectious Disease"/>
            <person name="Wu L."/>
            <person name="Ma J."/>
        </authorList>
    </citation>
    <scope>NUCLEOTIDE SEQUENCE [LARGE SCALE GENOMIC DNA]</scope>
    <source>
        <strain evidence="3">TISTR 2562</strain>
    </source>
</reference>
<organism evidence="2 3">
    <name type="scientific">Sulfitobacter aestuarii</name>
    <dbReference type="NCBI Taxonomy" id="2161676"/>
    <lineage>
        <taxon>Bacteria</taxon>
        <taxon>Pseudomonadati</taxon>
        <taxon>Pseudomonadota</taxon>
        <taxon>Alphaproteobacteria</taxon>
        <taxon>Rhodobacterales</taxon>
        <taxon>Roseobacteraceae</taxon>
        <taxon>Sulfitobacter</taxon>
    </lineage>
</organism>
<accession>A0ABW5U379</accession>
<dbReference type="Proteomes" id="UP001597474">
    <property type="component" value="Unassembled WGS sequence"/>
</dbReference>
<proteinExistence type="predicted"/>
<dbReference type="Gene3D" id="3.30.565.10">
    <property type="entry name" value="Histidine kinase-like ATPase, C-terminal domain"/>
    <property type="match status" value="1"/>
</dbReference>
<sequence length="198" mass="21409">MGQSNINLAALIGSRICHDLISPIGAINNGMELLTMSGGGAGAELELINESVEAATARIRYFRIAFGAAGEQMIRRSETMSILRDLYGTGRLDVSFAPLKSQPRTMLRLTFLGLMCLESAMPYGGEVQILLNQGKWQLNGSAEKLNIDAPLWGLLKGQEQQAELQPAHVQFALLPQVAADAGCDLRMLTDTQTVTLSF</sequence>
<feature type="domain" description="Histidine phosphotransferase ChpT C-terminal" evidence="1">
    <location>
        <begin position="77"/>
        <end position="188"/>
    </location>
</feature>
<protein>
    <submittedName>
        <fullName evidence="2">Histidine phosphotransferase family protein</fullName>
    </submittedName>
</protein>
<dbReference type="EMBL" id="JBHUMP010000004">
    <property type="protein sequence ID" value="MFD2739212.1"/>
    <property type="molecule type" value="Genomic_DNA"/>
</dbReference>
<keyword evidence="3" id="KW-1185">Reference proteome</keyword>
<gene>
    <name evidence="2" type="ORF">ACFSUD_06515</name>
</gene>
<dbReference type="InterPro" id="IPR018762">
    <property type="entry name" value="ChpT_C"/>
</dbReference>
<dbReference type="InterPro" id="IPR036890">
    <property type="entry name" value="HATPase_C_sf"/>
</dbReference>
<dbReference type="Gene3D" id="1.10.287.130">
    <property type="match status" value="1"/>
</dbReference>
<evidence type="ECO:0000259" key="1">
    <source>
        <dbReference type="Pfam" id="PF10090"/>
    </source>
</evidence>
<dbReference type="Pfam" id="PF10090">
    <property type="entry name" value="HPTransfase"/>
    <property type="match status" value="1"/>
</dbReference>
<evidence type="ECO:0000313" key="2">
    <source>
        <dbReference type="EMBL" id="MFD2739212.1"/>
    </source>
</evidence>
<comment type="caution">
    <text evidence="2">The sequence shown here is derived from an EMBL/GenBank/DDBJ whole genome shotgun (WGS) entry which is preliminary data.</text>
</comment>